<dbReference type="RefSeq" id="XP_040678467.1">
    <property type="nucleotide sequence ID" value="XM_040823796.1"/>
</dbReference>
<keyword evidence="5 7" id="KW-0378">Hydrolase</keyword>
<dbReference type="Gene3D" id="3.40.50.1820">
    <property type="entry name" value="alpha/beta hydrolase"/>
    <property type="match status" value="1"/>
</dbReference>
<dbReference type="STRING" id="1081103.A0A0B2WMV4"/>
<dbReference type="HOGENOM" id="CLU_008523_10_4_1"/>
<dbReference type="Pfam" id="PF00450">
    <property type="entry name" value="Peptidase_S10"/>
    <property type="match status" value="1"/>
</dbReference>
<dbReference type="AlphaFoldDB" id="A0A0B2WMV4"/>
<evidence type="ECO:0000256" key="4">
    <source>
        <dbReference type="ARBA" id="ARBA00022729"/>
    </source>
</evidence>
<dbReference type="GeneID" id="63739453"/>
<dbReference type="InterPro" id="IPR018202">
    <property type="entry name" value="Ser_caboxypep_ser_AS"/>
</dbReference>
<keyword evidence="9" id="KW-1185">Reference proteome</keyword>
<dbReference type="PRINTS" id="PR00724">
    <property type="entry name" value="CRBOXYPTASEC"/>
</dbReference>
<dbReference type="GO" id="GO:0004185">
    <property type="term" value="F:serine-type carboxypeptidase activity"/>
    <property type="evidence" value="ECO:0007669"/>
    <property type="project" value="UniProtKB-UniRule"/>
</dbReference>
<gene>
    <name evidence="8" type="ORF">MAM_04998</name>
</gene>
<dbReference type="OrthoDB" id="443318at2759"/>
<comment type="caution">
    <text evidence="8">The sequence shown here is derived from an EMBL/GenBank/DDBJ whole genome shotgun (WGS) entry which is preliminary data.</text>
</comment>
<evidence type="ECO:0000313" key="9">
    <source>
        <dbReference type="Proteomes" id="UP000030816"/>
    </source>
</evidence>
<comment type="similarity">
    <text evidence="1 7">Belongs to the peptidase S10 family.</text>
</comment>
<dbReference type="PANTHER" id="PTHR11802:SF113">
    <property type="entry name" value="SERINE CARBOXYPEPTIDASE CTSA-4.1"/>
    <property type="match status" value="1"/>
</dbReference>
<evidence type="ECO:0000256" key="5">
    <source>
        <dbReference type="ARBA" id="ARBA00022801"/>
    </source>
</evidence>
<feature type="signal peptide" evidence="7">
    <location>
        <begin position="1"/>
        <end position="18"/>
    </location>
</feature>
<dbReference type="InterPro" id="IPR029058">
    <property type="entry name" value="AB_hydrolase_fold"/>
</dbReference>
<keyword evidence="4 7" id="KW-0732">Signal</keyword>
<evidence type="ECO:0000256" key="6">
    <source>
        <dbReference type="ARBA" id="ARBA00023180"/>
    </source>
</evidence>
<reference evidence="8 9" key="1">
    <citation type="journal article" date="2014" name="Proc. Natl. Acad. Sci. U.S.A.">
        <title>Trajectory and genomic determinants of fungal-pathogen speciation and host adaptation.</title>
        <authorList>
            <person name="Hu X."/>
            <person name="Xiao G."/>
            <person name="Zheng P."/>
            <person name="Shang Y."/>
            <person name="Su Y."/>
            <person name="Zhang X."/>
            <person name="Liu X."/>
            <person name="Zhan S."/>
            <person name="St Leger R.J."/>
            <person name="Wang C."/>
        </authorList>
    </citation>
    <scope>NUCLEOTIDE SEQUENCE [LARGE SCALE GENOMIC DNA]</scope>
    <source>
        <strain evidence="8 9">ARSEF 1941</strain>
    </source>
</reference>
<keyword evidence="6" id="KW-0325">Glycoprotein</keyword>
<accession>A0A0B2WMV4</accession>
<evidence type="ECO:0000256" key="1">
    <source>
        <dbReference type="ARBA" id="ARBA00009431"/>
    </source>
</evidence>
<dbReference type="Gene3D" id="1.10.287.410">
    <property type="match status" value="1"/>
</dbReference>
<dbReference type="EC" id="3.4.16.-" evidence="7"/>
<dbReference type="GO" id="GO:0006508">
    <property type="term" value="P:proteolysis"/>
    <property type="evidence" value="ECO:0007669"/>
    <property type="project" value="UniProtKB-KW"/>
</dbReference>
<dbReference type="PROSITE" id="PS00131">
    <property type="entry name" value="CARBOXYPEPT_SER_SER"/>
    <property type="match status" value="1"/>
</dbReference>
<feature type="chain" id="PRO_5006514077" description="Carboxypeptidase" evidence="7">
    <location>
        <begin position="19"/>
        <end position="489"/>
    </location>
</feature>
<keyword evidence="2 7" id="KW-0121">Carboxypeptidase</keyword>
<dbReference type="GO" id="GO:0000324">
    <property type="term" value="C:fungal-type vacuole"/>
    <property type="evidence" value="ECO:0007669"/>
    <property type="project" value="TreeGrafter"/>
</dbReference>
<dbReference type="Proteomes" id="UP000030816">
    <property type="component" value="Unassembled WGS sequence"/>
</dbReference>
<evidence type="ECO:0000256" key="2">
    <source>
        <dbReference type="ARBA" id="ARBA00022645"/>
    </source>
</evidence>
<dbReference type="PANTHER" id="PTHR11802">
    <property type="entry name" value="SERINE PROTEASE FAMILY S10 SERINE CARBOXYPEPTIDASE"/>
    <property type="match status" value="1"/>
</dbReference>
<sequence>MWLSISTLLLVAATTAAAAAAARAVQGDPAAAEAVNRRSDSFWDYIVKGAEVPAASTKPGAHKKLEGDLANYQLRVRQADPAELGVDKVKQLSGYLDDTEQDKHLFYWFFESRNDASKDPVVLWLNGGPGCSSFIGLFDELGPATIRKPDLVPVNNPYSWNSNASVIFIDQPVDVGYSYGNGTAANSQAAAKDIYAMLSLFFHQFPTYAGRDFFVTGESYAGHYIPAIGKELLSHNDSNINLKGLAIGNGLTDPYIQYMYYRPTACGQGGYPAVLSPSDCQSMKNAEPECQRQIKACYDGAGTGACSRATTNCNNNLLGIYQSGTDKSVYDITSPVGTGNTSYAVQFLASAKTKQALGVEAGRAYDQCNFDVYGDFVRNGDWMTPAQRVIPGILEKIPVLIYAGDVDFICNWLGNEAWTLALDWPGKAALNASKPQELRAKSGKNYGNVRAAQGLSLMQIYKAGHTVPEYEGEGSLDFINRFMGGEWSK</sequence>
<evidence type="ECO:0000313" key="8">
    <source>
        <dbReference type="EMBL" id="KHN97401.1"/>
    </source>
</evidence>
<keyword evidence="3 7" id="KW-0645">Protease</keyword>
<evidence type="ECO:0000256" key="3">
    <source>
        <dbReference type="ARBA" id="ARBA00022670"/>
    </source>
</evidence>
<dbReference type="EMBL" id="AZHE01000011">
    <property type="protein sequence ID" value="KHN97401.1"/>
    <property type="molecule type" value="Genomic_DNA"/>
</dbReference>
<dbReference type="InterPro" id="IPR001563">
    <property type="entry name" value="Peptidase_S10"/>
</dbReference>
<evidence type="ECO:0000256" key="7">
    <source>
        <dbReference type="RuleBase" id="RU361156"/>
    </source>
</evidence>
<name>A0A0B2WMV4_METAS</name>
<protein>
    <recommendedName>
        <fullName evidence="7">Carboxypeptidase</fullName>
        <ecNumber evidence="7">3.4.16.-</ecNumber>
    </recommendedName>
</protein>
<organism evidence="8 9">
    <name type="scientific">Metarhizium album (strain ARSEF 1941)</name>
    <dbReference type="NCBI Taxonomy" id="1081103"/>
    <lineage>
        <taxon>Eukaryota</taxon>
        <taxon>Fungi</taxon>
        <taxon>Dikarya</taxon>
        <taxon>Ascomycota</taxon>
        <taxon>Pezizomycotina</taxon>
        <taxon>Sordariomycetes</taxon>
        <taxon>Hypocreomycetidae</taxon>
        <taxon>Hypocreales</taxon>
        <taxon>Clavicipitaceae</taxon>
        <taxon>Metarhizium</taxon>
    </lineage>
</organism>
<dbReference type="SUPFAM" id="SSF53474">
    <property type="entry name" value="alpha/beta-Hydrolases"/>
    <property type="match status" value="1"/>
</dbReference>
<proteinExistence type="inferred from homology"/>